<dbReference type="SUPFAM" id="SSF56112">
    <property type="entry name" value="Protein kinase-like (PK-like)"/>
    <property type="match status" value="1"/>
</dbReference>
<dbReference type="InterPro" id="IPR011009">
    <property type="entry name" value="Kinase-like_dom_sf"/>
</dbReference>
<reference evidence="1" key="1">
    <citation type="journal article" date="2021" name="Nat. Commun.">
        <title>Genetic determinants of endophytism in the Arabidopsis root mycobiome.</title>
        <authorList>
            <person name="Mesny F."/>
            <person name="Miyauchi S."/>
            <person name="Thiergart T."/>
            <person name="Pickel B."/>
            <person name="Atanasova L."/>
            <person name="Karlsson M."/>
            <person name="Huettel B."/>
            <person name="Barry K.W."/>
            <person name="Haridas S."/>
            <person name="Chen C."/>
            <person name="Bauer D."/>
            <person name="Andreopoulos W."/>
            <person name="Pangilinan J."/>
            <person name="LaButti K."/>
            <person name="Riley R."/>
            <person name="Lipzen A."/>
            <person name="Clum A."/>
            <person name="Drula E."/>
            <person name="Henrissat B."/>
            <person name="Kohler A."/>
            <person name="Grigoriev I.V."/>
            <person name="Martin F.M."/>
            <person name="Hacquard S."/>
        </authorList>
    </citation>
    <scope>NUCLEOTIDE SEQUENCE</scope>
    <source>
        <strain evidence="1">MPI-CAGE-AT-0147</strain>
    </source>
</reference>
<dbReference type="EMBL" id="JAGMUV010000001">
    <property type="protein sequence ID" value="KAH7176598.1"/>
    <property type="molecule type" value="Genomic_DNA"/>
</dbReference>
<dbReference type="Proteomes" id="UP000738349">
    <property type="component" value="Unassembled WGS sequence"/>
</dbReference>
<evidence type="ECO:0000313" key="1">
    <source>
        <dbReference type="EMBL" id="KAH7176598.1"/>
    </source>
</evidence>
<name>A0A9P9FT17_9HYPO</name>
<protein>
    <recommendedName>
        <fullName evidence="3">Protein kinase domain-containing protein</fullName>
    </recommendedName>
</protein>
<keyword evidence="2" id="KW-1185">Reference proteome</keyword>
<dbReference type="AlphaFoldDB" id="A0A9P9FT17"/>
<gene>
    <name evidence="1" type="ORF">EDB81DRAFT_897910</name>
</gene>
<dbReference type="OrthoDB" id="1911848at2759"/>
<accession>A0A9P9FT17</accession>
<sequence length="304" mass="35363">MDKLAIVSALEAISDQSPLYLINFDWDRFPRMSFTHRKPIAQGQSGRSVGIFTSKNGTDANAVFEWTTLVHRDFSARVSEVKQRIPTSDDVNRPEEARTLKIESIFCGSPAHIIYQCPQPTMDLYQILEKLEKPSGNERRALACSIATQVRSIHVHFQIQHTALRTESFVFLWKQNGKPDFERPFLLDWTCPPSPVHQHPDYQADKPVWFYDVWSLMMVLSEIAEWKPLSRTFRDEEELRKMKAERRQMATHPGLRGQRQFTAAIFQKGFGFLDKDRDTLENLGRWEIKRFFDELCSLLVVADQ</sequence>
<proteinExistence type="predicted"/>
<comment type="caution">
    <text evidence="1">The sequence shown here is derived from an EMBL/GenBank/DDBJ whole genome shotgun (WGS) entry which is preliminary data.</text>
</comment>
<evidence type="ECO:0000313" key="2">
    <source>
        <dbReference type="Proteomes" id="UP000738349"/>
    </source>
</evidence>
<evidence type="ECO:0008006" key="3">
    <source>
        <dbReference type="Google" id="ProtNLM"/>
    </source>
</evidence>
<organism evidence="1 2">
    <name type="scientific">Dactylonectria macrodidyma</name>
    <dbReference type="NCBI Taxonomy" id="307937"/>
    <lineage>
        <taxon>Eukaryota</taxon>
        <taxon>Fungi</taxon>
        <taxon>Dikarya</taxon>
        <taxon>Ascomycota</taxon>
        <taxon>Pezizomycotina</taxon>
        <taxon>Sordariomycetes</taxon>
        <taxon>Hypocreomycetidae</taxon>
        <taxon>Hypocreales</taxon>
        <taxon>Nectriaceae</taxon>
        <taxon>Dactylonectria</taxon>
    </lineage>
</organism>